<dbReference type="Pfam" id="PF00175">
    <property type="entry name" value="NAD_binding_1"/>
    <property type="match status" value="1"/>
</dbReference>
<dbReference type="Proteomes" id="UP000807353">
    <property type="component" value="Unassembled WGS sequence"/>
</dbReference>
<comment type="caution">
    <text evidence="9">The sequence shown here is derived from an EMBL/GenBank/DDBJ whole genome shotgun (WGS) entry which is preliminary data.</text>
</comment>
<evidence type="ECO:0000313" key="9">
    <source>
        <dbReference type="EMBL" id="KAF9464441.1"/>
    </source>
</evidence>
<keyword evidence="5" id="KW-0560">Oxidoreductase</keyword>
<sequence length="422" mass="47161">MAIIHNTKSSRYHKRIIGSVNWMAGRGTRPVRTGFECVTKRVTRQGFPNLADRSLTVFNYLMLPYSPNAFLASSLDKRKGRPLNRRISNLSYFPRNARYTRVIPAILGLGVLVGASVYLLYPDPSRSAPTSTKKALSASHFTPTIVTSNESCGPDSRLLELTIPLHLLPSLSPSNSRFTPIWSVFVKDDEIQVERPYTPLEGVDEHGRMLFWIKKYPKGEVGRWLHSKDLGEQVELRGPLTTWPWKDDPWDEVVMISGGTGITPFYQLLYSLFSSQVNYAHNTHFTLLHSSRSPADLPPLRILDTLSIFASQHPDKFALHLFVDSIGGQDERKPGPMVRIGRIGKSAIEQSLGLRSKGSWWDKILSKYVATVAPPKKTLFLVCGPDSMINAISGPYGRNFSQGSVGGVLGEMGFTSKEVWKM</sequence>
<evidence type="ECO:0000256" key="4">
    <source>
        <dbReference type="ARBA" id="ARBA00022827"/>
    </source>
</evidence>
<dbReference type="InterPro" id="IPR001433">
    <property type="entry name" value="OxRdtase_FAD/NAD-bd"/>
</dbReference>
<feature type="domain" description="FAD-binding FR-type" evidence="8">
    <location>
        <begin position="139"/>
        <end position="246"/>
    </location>
</feature>
<proteinExistence type="inferred from homology"/>
<keyword evidence="7" id="KW-0472">Membrane</keyword>
<dbReference type="SUPFAM" id="SSF63380">
    <property type="entry name" value="Riboflavin synthase domain-like"/>
    <property type="match status" value="1"/>
</dbReference>
<evidence type="ECO:0000256" key="1">
    <source>
        <dbReference type="ARBA" id="ARBA00001974"/>
    </source>
</evidence>
<dbReference type="Pfam" id="PF00970">
    <property type="entry name" value="FAD_binding_6"/>
    <property type="match status" value="1"/>
</dbReference>
<keyword evidence="7" id="KW-1133">Transmembrane helix</keyword>
<keyword evidence="4 6" id="KW-0274">FAD</keyword>
<evidence type="ECO:0000256" key="3">
    <source>
        <dbReference type="ARBA" id="ARBA00022630"/>
    </source>
</evidence>
<protein>
    <recommendedName>
        <fullName evidence="8">FAD-binding FR-type domain-containing protein</fullName>
    </recommendedName>
</protein>
<dbReference type="Gene3D" id="2.40.30.10">
    <property type="entry name" value="Translation factors"/>
    <property type="match status" value="1"/>
</dbReference>
<evidence type="ECO:0000313" key="10">
    <source>
        <dbReference type="Proteomes" id="UP000807353"/>
    </source>
</evidence>
<comment type="cofactor">
    <cofactor evidence="1 6">
        <name>FAD</name>
        <dbReference type="ChEBI" id="CHEBI:57692"/>
    </cofactor>
</comment>
<evidence type="ECO:0000256" key="7">
    <source>
        <dbReference type="SAM" id="Phobius"/>
    </source>
</evidence>
<dbReference type="SUPFAM" id="SSF52343">
    <property type="entry name" value="Ferredoxin reductase-like, C-terminal NADP-linked domain"/>
    <property type="match status" value="1"/>
</dbReference>
<dbReference type="OrthoDB" id="432685at2759"/>
<reference evidence="9" key="1">
    <citation type="submission" date="2020-11" db="EMBL/GenBank/DDBJ databases">
        <authorList>
            <consortium name="DOE Joint Genome Institute"/>
            <person name="Ahrendt S."/>
            <person name="Riley R."/>
            <person name="Andreopoulos W."/>
            <person name="Labutti K."/>
            <person name="Pangilinan J."/>
            <person name="Ruiz-Duenas F.J."/>
            <person name="Barrasa J.M."/>
            <person name="Sanchez-Garcia M."/>
            <person name="Camarero S."/>
            <person name="Miyauchi S."/>
            <person name="Serrano A."/>
            <person name="Linde D."/>
            <person name="Babiker R."/>
            <person name="Drula E."/>
            <person name="Ayuso-Fernandez I."/>
            <person name="Pacheco R."/>
            <person name="Padilla G."/>
            <person name="Ferreira P."/>
            <person name="Barriuso J."/>
            <person name="Kellner H."/>
            <person name="Castanera R."/>
            <person name="Alfaro M."/>
            <person name="Ramirez L."/>
            <person name="Pisabarro A.G."/>
            <person name="Kuo A."/>
            <person name="Tritt A."/>
            <person name="Lipzen A."/>
            <person name="He G."/>
            <person name="Yan M."/>
            <person name="Ng V."/>
            <person name="Cullen D."/>
            <person name="Martin F."/>
            <person name="Rosso M.-N."/>
            <person name="Henrissat B."/>
            <person name="Hibbett D."/>
            <person name="Martinez A.T."/>
            <person name="Grigoriev I.V."/>
        </authorList>
    </citation>
    <scope>NUCLEOTIDE SEQUENCE</scope>
    <source>
        <strain evidence="9">CBS 247.69</strain>
    </source>
</reference>
<feature type="binding site" evidence="6">
    <location>
        <position position="263"/>
    </location>
    <ligand>
        <name>FAD</name>
        <dbReference type="ChEBI" id="CHEBI:57692"/>
    </ligand>
</feature>
<comment type="similarity">
    <text evidence="2">Belongs to the flavoprotein pyridine nucleotide cytochrome reductase family.</text>
</comment>
<feature type="binding site" evidence="6">
    <location>
        <position position="221"/>
    </location>
    <ligand>
        <name>FAD</name>
        <dbReference type="ChEBI" id="CHEBI:57692"/>
    </ligand>
</feature>
<evidence type="ECO:0000256" key="6">
    <source>
        <dbReference type="PIRSR" id="PIRSR601834-1"/>
    </source>
</evidence>
<organism evidence="9 10">
    <name type="scientific">Collybia nuda</name>
    <dbReference type="NCBI Taxonomy" id="64659"/>
    <lineage>
        <taxon>Eukaryota</taxon>
        <taxon>Fungi</taxon>
        <taxon>Dikarya</taxon>
        <taxon>Basidiomycota</taxon>
        <taxon>Agaricomycotina</taxon>
        <taxon>Agaricomycetes</taxon>
        <taxon>Agaricomycetidae</taxon>
        <taxon>Agaricales</taxon>
        <taxon>Tricholomatineae</taxon>
        <taxon>Clitocybaceae</taxon>
        <taxon>Collybia</taxon>
    </lineage>
</organism>
<feature type="binding site" evidence="6">
    <location>
        <position position="197"/>
    </location>
    <ligand>
        <name>FAD</name>
        <dbReference type="ChEBI" id="CHEBI:57692"/>
    </ligand>
</feature>
<dbReference type="PANTHER" id="PTHR19370">
    <property type="entry name" value="NADH-CYTOCHROME B5 REDUCTASE"/>
    <property type="match status" value="1"/>
</dbReference>
<dbReference type="InterPro" id="IPR039261">
    <property type="entry name" value="FNR_nucleotide-bd"/>
</dbReference>
<dbReference type="InterPro" id="IPR017938">
    <property type="entry name" value="Riboflavin_synthase-like_b-brl"/>
</dbReference>
<accession>A0A9P5Y9R6</accession>
<dbReference type="InterPro" id="IPR017927">
    <property type="entry name" value="FAD-bd_FR_type"/>
</dbReference>
<keyword evidence="3 6" id="KW-0285">Flavoprotein</keyword>
<dbReference type="CDD" id="cd06183">
    <property type="entry name" value="cyt_b5_reduct_like"/>
    <property type="match status" value="1"/>
</dbReference>
<dbReference type="GO" id="GO:0016491">
    <property type="term" value="F:oxidoreductase activity"/>
    <property type="evidence" value="ECO:0007669"/>
    <property type="project" value="UniProtKB-KW"/>
</dbReference>
<name>A0A9P5Y9R6_9AGAR</name>
<evidence type="ECO:0000259" key="8">
    <source>
        <dbReference type="PROSITE" id="PS51384"/>
    </source>
</evidence>
<feature type="binding site" evidence="6">
    <location>
        <position position="196"/>
    </location>
    <ligand>
        <name>FAD</name>
        <dbReference type="ChEBI" id="CHEBI:57692"/>
    </ligand>
</feature>
<dbReference type="InterPro" id="IPR008333">
    <property type="entry name" value="Cbr1-like_FAD-bd_dom"/>
</dbReference>
<dbReference type="PROSITE" id="PS51384">
    <property type="entry name" value="FAD_FR"/>
    <property type="match status" value="1"/>
</dbReference>
<feature type="non-terminal residue" evidence="9">
    <location>
        <position position="1"/>
    </location>
</feature>
<feature type="binding site" evidence="6">
    <location>
        <position position="214"/>
    </location>
    <ligand>
        <name>FAD</name>
        <dbReference type="ChEBI" id="CHEBI:57692"/>
    </ligand>
</feature>
<dbReference type="EMBL" id="MU150254">
    <property type="protein sequence ID" value="KAF9464441.1"/>
    <property type="molecule type" value="Genomic_DNA"/>
</dbReference>
<dbReference type="InterPro" id="IPR001834">
    <property type="entry name" value="CBR-like"/>
</dbReference>
<evidence type="ECO:0000256" key="2">
    <source>
        <dbReference type="ARBA" id="ARBA00006105"/>
    </source>
</evidence>
<keyword evidence="7" id="KW-0812">Transmembrane</keyword>
<keyword evidence="10" id="KW-1185">Reference proteome</keyword>
<dbReference type="Gene3D" id="3.40.50.80">
    <property type="entry name" value="Nucleotide-binding domain of ferredoxin-NADP reductase (FNR) module"/>
    <property type="match status" value="1"/>
</dbReference>
<evidence type="ECO:0000256" key="5">
    <source>
        <dbReference type="ARBA" id="ARBA00023002"/>
    </source>
</evidence>
<feature type="binding site" evidence="6">
    <location>
        <position position="195"/>
    </location>
    <ligand>
        <name>FAD</name>
        <dbReference type="ChEBI" id="CHEBI:57692"/>
    </ligand>
</feature>
<dbReference type="PANTHER" id="PTHR19370:SF184">
    <property type="entry name" value="NADH-CYTOCHROME B5 REDUCTASE-LIKE"/>
    <property type="match status" value="1"/>
</dbReference>
<feature type="transmembrane region" description="Helical" evidence="7">
    <location>
        <begin position="102"/>
        <end position="121"/>
    </location>
</feature>
<dbReference type="AlphaFoldDB" id="A0A9P5Y9R6"/>
<gene>
    <name evidence="9" type="ORF">BDZ94DRAFT_1256453</name>
</gene>